<evidence type="ECO:0000313" key="3">
    <source>
        <dbReference type="Proteomes" id="UP000702544"/>
    </source>
</evidence>
<keyword evidence="2" id="KW-0489">Methyltransferase</keyword>
<dbReference type="SUPFAM" id="SSF53335">
    <property type="entry name" value="S-adenosyl-L-methionine-dependent methyltransferases"/>
    <property type="match status" value="1"/>
</dbReference>
<keyword evidence="2" id="KW-0808">Transferase</keyword>
<dbReference type="CDD" id="cd02440">
    <property type="entry name" value="AdoMet_MTases"/>
    <property type="match status" value="1"/>
</dbReference>
<dbReference type="EMBL" id="JAACAK010000051">
    <property type="protein sequence ID" value="NIR75024.1"/>
    <property type="molecule type" value="Genomic_DNA"/>
</dbReference>
<gene>
    <name evidence="2" type="ORF">GWO12_07905</name>
</gene>
<reference evidence="2 3" key="1">
    <citation type="submission" date="2020-01" db="EMBL/GenBank/DDBJ databases">
        <title>Genomes assembled from Gulf of Kutch pelagic sediment metagenomes.</title>
        <authorList>
            <person name="Chandrashekar M."/>
            <person name="Mahajan M.S."/>
            <person name="Dave K.J."/>
            <person name="Vatsa P."/>
            <person name="Nathani N.M."/>
        </authorList>
    </citation>
    <scope>NUCLEOTIDE SEQUENCE [LARGE SCALE GENOMIC DNA]</scope>
    <source>
        <strain evidence="2">KS3-K002</strain>
    </source>
</reference>
<dbReference type="InterPro" id="IPR041698">
    <property type="entry name" value="Methyltransf_25"/>
</dbReference>
<dbReference type="GO" id="GO:0032259">
    <property type="term" value="P:methylation"/>
    <property type="evidence" value="ECO:0007669"/>
    <property type="project" value="UniProtKB-KW"/>
</dbReference>
<dbReference type="Pfam" id="PF13649">
    <property type="entry name" value="Methyltransf_25"/>
    <property type="match status" value="1"/>
</dbReference>
<dbReference type="InterPro" id="IPR029063">
    <property type="entry name" value="SAM-dependent_MTases_sf"/>
</dbReference>
<comment type="caution">
    <text evidence="2">The sequence shown here is derived from an EMBL/GenBank/DDBJ whole genome shotgun (WGS) entry which is preliminary data.</text>
</comment>
<dbReference type="GO" id="GO:0008168">
    <property type="term" value="F:methyltransferase activity"/>
    <property type="evidence" value="ECO:0007669"/>
    <property type="project" value="UniProtKB-KW"/>
</dbReference>
<evidence type="ECO:0000313" key="2">
    <source>
        <dbReference type="EMBL" id="NIR75024.1"/>
    </source>
</evidence>
<sequence length="212" mass="24210">MGCRQCEGAESFFSGFWVKRELRSYQRSGPRKTTRWLIDAIKARGVEGATLLDIGGGVGAIQHELLESGAGRATGADAASAYLELVEQEAERRGHRDRMTQRHGDFVELADDLAPADIVTLDRVICCYHDFESLVDRSTAKARRLYGLVYPRYTWLTRAGNRFLNVFLWLIRNPFRVFTHPTHAVDAMIRDSGFQRIYHANTLTWQVVLYER</sequence>
<dbReference type="Proteomes" id="UP000702544">
    <property type="component" value="Unassembled WGS sequence"/>
</dbReference>
<dbReference type="AlphaFoldDB" id="A0AAE4Z774"/>
<evidence type="ECO:0000259" key="1">
    <source>
        <dbReference type="Pfam" id="PF13649"/>
    </source>
</evidence>
<feature type="domain" description="Methyltransferase" evidence="1">
    <location>
        <begin position="52"/>
        <end position="129"/>
    </location>
</feature>
<proteinExistence type="predicted"/>
<dbReference type="Gene3D" id="3.40.50.150">
    <property type="entry name" value="Vaccinia Virus protein VP39"/>
    <property type="match status" value="1"/>
</dbReference>
<name>A0AAE4Z774_9BACT</name>
<organism evidence="2 3">
    <name type="scientific">Candidatus Kutchimonas denitrificans</name>
    <dbReference type="NCBI Taxonomy" id="3056748"/>
    <lineage>
        <taxon>Bacteria</taxon>
        <taxon>Pseudomonadati</taxon>
        <taxon>Gemmatimonadota</taxon>
        <taxon>Gemmatimonadia</taxon>
        <taxon>Candidatus Palauibacterales</taxon>
        <taxon>Candidatus Palauibacteraceae</taxon>
        <taxon>Candidatus Kutchimonas</taxon>
    </lineage>
</organism>
<protein>
    <submittedName>
        <fullName evidence="2">Methyltransferase domain-containing protein</fullName>
    </submittedName>
</protein>
<accession>A0AAE4Z774</accession>